<dbReference type="PANTHER" id="PTHR30308:SF2">
    <property type="entry name" value="SSRA-BINDING PROTEIN"/>
    <property type="match status" value="1"/>
</dbReference>
<dbReference type="Gene3D" id="2.40.280.10">
    <property type="match status" value="1"/>
</dbReference>
<comment type="similarity">
    <text evidence="3">Belongs to the SmpB family.</text>
</comment>
<dbReference type="AlphaFoldDB" id="A0A1F7W6B1"/>
<dbReference type="PANTHER" id="PTHR30308">
    <property type="entry name" value="TMRNA-BINDING COMPONENT OF TRANS-TRANSLATION TAGGING COMPLEX"/>
    <property type="match status" value="1"/>
</dbReference>
<dbReference type="GO" id="GO:0070929">
    <property type="term" value="P:trans-translation"/>
    <property type="evidence" value="ECO:0007669"/>
    <property type="project" value="UniProtKB-UniRule"/>
</dbReference>
<dbReference type="GO" id="GO:0003723">
    <property type="term" value="F:RNA binding"/>
    <property type="evidence" value="ECO:0007669"/>
    <property type="project" value="UniProtKB-UniRule"/>
</dbReference>
<dbReference type="Proteomes" id="UP000176501">
    <property type="component" value="Unassembled WGS sequence"/>
</dbReference>
<evidence type="ECO:0000313" key="4">
    <source>
        <dbReference type="EMBL" id="OGL98352.1"/>
    </source>
</evidence>
<dbReference type="CDD" id="cd09294">
    <property type="entry name" value="SmpB"/>
    <property type="match status" value="1"/>
</dbReference>
<comment type="subcellular location">
    <subcellularLocation>
        <location evidence="3">Cytoplasm</location>
    </subcellularLocation>
    <text evidence="3">The tmRNA-SmpB complex associates with stalled 70S ribosomes.</text>
</comment>
<dbReference type="Pfam" id="PF01668">
    <property type="entry name" value="SmpB"/>
    <property type="match status" value="1"/>
</dbReference>
<evidence type="ECO:0000313" key="5">
    <source>
        <dbReference type="Proteomes" id="UP000176501"/>
    </source>
</evidence>
<evidence type="ECO:0000256" key="3">
    <source>
        <dbReference type="HAMAP-Rule" id="MF_00023"/>
    </source>
</evidence>
<comment type="caution">
    <text evidence="4">The sequence shown here is derived from an EMBL/GenBank/DDBJ whole genome shotgun (WGS) entry which is preliminary data.</text>
</comment>
<dbReference type="GO" id="GO:0070930">
    <property type="term" value="P:trans-translation-dependent protein tagging"/>
    <property type="evidence" value="ECO:0007669"/>
    <property type="project" value="TreeGrafter"/>
</dbReference>
<dbReference type="InterPro" id="IPR000037">
    <property type="entry name" value="SsrA-bd_prot"/>
</dbReference>
<dbReference type="NCBIfam" id="NF003843">
    <property type="entry name" value="PRK05422.1"/>
    <property type="match status" value="1"/>
</dbReference>
<sequence length="147" mass="16608">MSALATNKKASHDYEFLEKFEGGLKLTGPEVKSVKAGHIQLQGSFLFLRNGELWLKGAMISKYGPAGEQPGYDAARDRKVLVHGRELNRLAGKTHEQGLTLVPISVYTRAALVKLEFALARGKKQYEKRELLKKRDVERELRARMKE</sequence>
<reference evidence="4 5" key="1">
    <citation type="journal article" date="2016" name="Nat. Commun.">
        <title>Thousands of microbial genomes shed light on interconnected biogeochemical processes in an aquifer system.</title>
        <authorList>
            <person name="Anantharaman K."/>
            <person name="Brown C.T."/>
            <person name="Hug L.A."/>
            <person name="Sharon I."/>
            <person name="Castelle C.J."/>
            <person name="Probst A.J."/>
            <person name="Thomas B.C."/>
            <person name="Singh A."/>
            <person name="Wilkins M.J."/>
            <person name="Karaoz U."/>
            <person name="Brodie E.L."/>
            <person name="Williams K.H."/>
            <person name="Hubbard S.S."/>
            <person name="Banfield J.F."/>
        </authorList>
    </citation>
    <scope>NUCLEOTIDE SEQUENCE [LARGE SCALE GENOMIC DNA]</scope>
</reference>
<keyword evidence="1 3" id="KW-0963">Cytoplasm</keyword>
<keyword evidence="2 3" id="KW-0694">RNA-binding</keyword>
<accession>A0A1F7W6B1</accession>
<dbReference type="EMBL" id="MGFE01000020">
    <property type="protein sequence ID" value="OGL98352.1"/>
    <property type="molecule type" value="Genomic_DNA"/>
</dbReference>
<proteinExistence type="inferred from homology"/>
<dbReference type="SUPFAM" id="SSF74982">
    <property type="entry name" value="Small protein B (SmpB)"/>
    <property type="match status" value="1"/>
</dbReference>
<dbReference type="NCBIfam" id="TIGR00086">
    <property type="entry name" value="smpB"/>
    <property type="match status" value="1"/>
</dbReference>
<gene>
    <name evidence="3" type="primary">smpB</name>
    <name evidence="4" type="ORF">A2304_01490</name>
</gene>
<evidence type="ECO:0000256" key="1">
    <source>
        <dbReference type="ARBA" id="ARBA00022490"/>
    </source>
</evidence>
<protein>
    <recommendedName>
        <fullName evidence="3">SsrA-binding protein</fullName>
    </recommendedName>
    <alternativeName>
        <fullName evidence="3">Small protein B</fullName>
    </alternativeName>
</protein>
<name>A0A1F7W6B1_9BACT</name>
<dbReference type="InterPro" id="IPR023620">
    <property type="entry name" value="SmpB"/>
</dbReference>
<organism evidence="4 5">
    <name type="scientific">Candidatus Uhrbacteria bacterium RIFOXYB2_FULL_57_15</name>
    <dbReference type="NCBI Taxonomy" id="1802422"/>
    <lineage>
        <taxon>Bacteria</taxon>
        <taxon>Candidatus Uhriibacteriota</taxon>
    </lineage>
</organism>
<dbReference type="HAMAP" id="MF_00023">
    <property type="entry name" value="SmpB"/>
    <property type="match status" value="1"/>
</dbReference>
<dbReference type="GO" id="GO:0005829">
    <property type="term" value="C:cytosol"/>
    <property type="evidence" value="ECO:0007669"/>
    <property type="project" value="TreeGrafter"/>
</dbReference>
<evidence type="ECO:0000256" key="2">
    <source>
        <dbReference type="ARBA" id="ARBA00022884"/>
    </source>
</evidence>
<comment type="function">
    <text evidence="3">Required for rescue of stalled ribosomes mediated by trans-translation. Binds to transfer-messenger RNA (tmRNA), required for stable association of tmRNA with ribosomes. tmRNA and SmpB together mimic tRNA shape, replacing the anticodon stem-loop with SmpB. tmRNA is encoded by the ssrA gene; the 2 termini fold to resemble tRNA(Ala) and it encodes a 'tag peptide', a short internal open reading frame. During trans-translation Ala-aminoacylated tmRNA acts like a tRNA, entering the A-site of stalled ribosomes, displacing the stalled mRNA. The ribosome then switches to translate the ORF on the tmRNA; the nascent peptide is terminated with the 'tag peptide' encoded by the tmRNA and targeted for degradation. The ribosome is freed to recommence translation, which seems to be the essential function of trans-translation.</text>
</comment>